<evidence type="ECO:0000313" key="3">
    <source>
        <dbReference type="Proteomes" id="UP000316988"/>
    </source>
</evidence>
<evidence type="ECO:0000256" key="1">
    <source>
        <dbReference type="SAM" id="MobiDB-lite"/>
    </source>
</evidence>
<dbReference type="AlphaFoldDB" id="A0A554SPR3"/>
<accession>A0A554SPR3</accession>
<protein>
    <submittedName>
        <fullName evidence="2">Uncharacterized protein</fullName>
    </submittedName>
</protein>
<evidence type="ECO:0000313" key="2">
    <source>
        <dbReference type="EMBL" id="TSD68345.1"/>
    </source>
</evidence>
<gene>
    <name evidence="2" type="ORF">FNM00_01755</name>
</gene>
<feature type="region of interest" description="Disordered" evidence="1">
    <location>
        <begin position="87"/>
        <end position="111"/>
    </location>
</feature>
<name>A0A554SPR3_9ACTN</name>
<reference evidence="2 3" key="1">
    <citation type="submission" date="2019-07" db="EMBL/GenBank/DDBJ databases">
        <authorList>
            <person name="Zhao L.H."/>
        </authorList>
    </citation>
    <scope>NUCLEOTIDE SEQUENCE [LARGE SCALE GENOMIC DNA]</scope>
    <source>
        <strain evidence="2 3">Co35</strain>
    </source>
</reference>
<sequence length="111" mass="11921">MGALTEIGPAHDRAKTPALAIGVLVPASTLAGVDDQPVVSADREWTIPADAVRELAVSANPFWYRLLADETGENILETVYAGRYPPDIRDGDPVQRRNVPLSGMPGRQLAM</sequence>
<dbReference type="RefSeq" id="WP_143911293.1">
    <property type="nucleotide sequence ID" value="NZ_VLNT01000001.1"/>
</dbReference>
<proteinExistence type="predicted"/>
<dbReference type="EMBL" id="VLNT01000001">
    <property type="protein sequence ID" value="TSD68345.1"/>
    <property type="molecule type" value="Genomic_DNA"/>
</dbReference>
<dbReference type="OrthoDB" id="4426006at2"/>
<comment type="caution">
    <text evidence="2">The sequence shown here is derived from an EMBL/GenBank/DDBJ whole genome shotgun (WGS) entry which is preliminary data.</text>
</comment>
<dbReference type="Proteomes" id="UP000316988">
    <property type="component" value="Unassembled WGS sequence"/>
</dbReference>
<organism evidence="2 3">
    <name type="scientific">Aeromicrobium piscarium</name>
    <dbReference type="NCBI Taxonomy" id="2590901"/>
    <lineage>
        <taxon>Bacteria</taxon>
        <taxon>Bacillati</taxon>
        <taxon>Actinomycetota</taxon>
        <taxon>Actinomycetes</taxon>
        <taxon>Propionibacteriales</taxon>
        <taxon>Nocardioidaceae</taxon>
        <taxon>Aeromicrobium</taxon>
    </lineage>
</organism>
<keyword evidence="3" id="KW-1185">Reference proteome</keyword>